<dbReference type="OrthoDB" id="4062651at2759"/>
<dbReference type="Gene3D" id="1.10.510.10">
    <property type="entry name" value="Transferase(Phosphotransferase) domain 1"/>
    <property type="match status" value="1"/>
</dbReference>
<dbReference type="AlphaFoldDB" id="A0A0C3QAL2"/>
<dbReference type="CDD" id="cd14014">
    <property type="entry name" value="STKc_PknB_like"/>
    <property type="match status" value="1"/>
</dbReference>
<dbReference type="InterPro" id="IPR001245">
    <property type="entry name" value="Ser-Thr/Tyr_kinase_cat_dom"/>
</dbReference>
<feature type="domain" description="Protein kinase" evidence="4">
    <location>
        <begin position="21"/>
        <end position="299"/>
    </location>
</feature>
<evidence type="ECO:0000256" key="3">
    <source>
        <dbReference type="SAM" id="MobiDB-lite"/>
    </source>
</evidence>
<dbReference type="HOGENOM" id="CLU_000288_7_18_1"/>
<dbReference type="PROSITE" id="PS00108">
    <property type="entry name" value="PROTEIN_KINASE_ST"/>
    <property type="match status" value="1"/>
</dbReference>
<reference evidence="5 6" key="1">
    <citation type="submission" date="2014-04" db="EMBL/GenBank/DDBJ databases">
        <authorList>
            <consortium name="DOE Joint Genome Institute"/>
            <person name="Kuo A."/>
            <person name="Girlanda M."/>
            <person name="Perotto S."/>
            <person name="Kohler A."/>
            <person name="Nagy L.G."/>
            <person name="Floudas D."/>
            <person name="Copeland A."/>
            <person name="Barry K.W."/>
            <person name="Cichocki N."/>
            <person name="Veneault-Fourrey C."/>
            <person name="LaButti K."/>
            <person name="Lindquist E.A."/>
            <person name="Lipzen A."/>
            <person name="Lundell T."/>
            <person name="Morin E."/>
            <person name="Murat C."/>
            <person name="Sun H."/>
            <person name="Tunlid A."/>
            <person name="Henrissat B."/>
            <person name="Grigoriev I.V."/>
            <person name="Hibbett D.S."/>
            <person name="Martin F."/>
            <person name="Nordberg H.P."/>
            <person name="Cantor M.N."/>
            <person name="Hua S.X."/>
        </authorList>
    </citation>
    <scope>NUCLEOTIDE SEQUENCE [LARGE SCALE GENOMIC DNA]</scope>
    <source>
        <strain evidence="5 6">MUT 4182</strain>
    </source>
</reference>
<proteinExistence type="predicted"/>
<accession>A0A0C3QAL2</accession>
<dbReference type="InterPro" id="IPR000719">
    <property type="entry name" value="Prot_kinase_dom"/>
</dbReference>
<evidence type="ECO:0000256" key="1">
    <source>
        <dbReference type="ARBA" id="ARBA00022741"/>
    </source>
</evidence>
<dbReference type="SUPFAM" id="SSF56112">
    <property type="entry name" value="Protein kinase-like (PK-like)"/>
    <property type="match status" value="1"/>
</dbReference>
<feature type="region of interest" description="Disordered" evidence="3">
    <location>
        <begin position="320"/>
        <end position="361"/>
    </location>
</feature>
<dbReference type="InterPro" id="IPR051681">
    <property type="entry name" value="Ser/Thr_Kinases-Pseudokinases"/>
</dbReference>
<dbReference type="Proteomes" id="UP000054248">
    <property type="component" value="Unassembled WGS sequence"/>
</dbReference>
<dbReference type="PANTHER" id="PTHR44329:SF298">
    <property type="entry name" value="MIXED LINEAGE KINASE DOMAIN-LIKE PROTEIN"/>
    <property type="match status" value="1"/>
</dbReference>
<dbReference type="GO" id="GO:0004674">
    <property type="term" value="F:protein serine/threonine kinase activity"/>
    <property type="evidence" value="ECO:0007669"/>
    <property type="project" value="TreeGrafter"/>
</dbReference>
<dbReference type="InterPro" id="IPR011009">
    <property type="entry name" value="Kinase-like_dom_sf"/>
</dbReference>
<dbReference type="GO" id="GO:0005524">
    <property type="term" value="F:ATP binding"/>
    <property type="evidence" value="ECO:0007669"/>
    <property type="project" value="UniProtKB-KW"/>
</dbReference>
<protein>
    <recommendedName>
        <fullName evidence="4">Protein kinase domain-containing protein</fullName>
    </recommendedName>
</protein>
<dbReference type="PANTHER" id="PTHR44329">
    <property type="entry name" value="SERINE/THREONINE-PROTEIN KINASE TNNI3K-RELATED"/>
    <property type="match status" value="1"/>
</dbReference>
<evidence type="ECO:0000259" key="4">
    <source>
        <dbReference type="PROSITE" id="PS50011"/>
    </source>
</evidence>
<sequence>MSLVQSETPPYPPSEPLPGILTLGPRTVVGNHSDVYKGIWTHNGEEKAVCIKCLRNNAPPTDPSCPNLTPEERFKRRIRRETSIWIQSKHSNVLPFLGYQVVDDQPRLVSPWMKNGTLEEYLKKHSNISDVDKLILLQQATEGLAYLHGSVPPIAHGDLKPANILITDELTAALCDMGISRFILDGHTGLTTSGSVGGSSGFQAKELITGESLPTLQSDIYAMGGVILETLSGRKPFHSAPTHGRIIMLIVTDQMCQPEDHPGLPSDDPLWPFLRKCWSPNPEERPVVAEVIEKLGNAINQPPSETQGLDTNLGNVIDQPPSETQGLGSNLGNAIKQPQSESQGLDSNLTQHLSTALSLSD</sequence>
<dbReference type="Pfam" id="PF07714">
    <property type="entry name" value="PK_Tyr_Ser-Thr"/>
    <property type="match status" value="1"/>
</dbReference>
<name>A0A0C3QAL2_9AGAM</name>
<reference evidence="6" key="2">
    <citation type="submission" date="2015-01" db="EMBL/GenBank/DDBJ databases">
        <title>Evolutionary Origins and Diversification of the Mycorrhizal Mutualists.</title>
        <authorList>
            <consortium name="DOE Joint Genome Institute"/>
            <consortium name="Mycorrhizal Genomics Consortium"/>
            <person name="Kohler A."/>
            <person name="Kuo A."/>
            <person name="Nagy L.G."/>
            <person name="Floudas D."/>
            <person name="Copeland A."/>
            <person name="Barry K.W."/>
            <person name="Cichocki N."/>
            <person name="Veneault-Fourrey C."/>
            <person name="LaButti K."/>
            <person name="Lindquist E.A."/>
            <person name="Lipzen A."/>
            <person name="Lundell T."/>
            <person name="Morin E."/>
            <person name="Murat C."/>
            <person name="Riley R."/>
            <person name="Ohm R."/>
            <person name="Sun H."/>
            <person name="Tunlid A."/>
            <person name="Henrissat B."/>
            <person name="Grigoriev I.V."/>
            <person name="Hibbett D.S."/>
            <person name="Martin F."/>
        </authorList>
    </citation>
    <scope>NUCLEOTIDE SEQUENCE [LARGE SCALE GENOMIC DNA]</scope>
    <source>
        <strain evidence="6">MUT 4182</strain>
    </source>
</reference>
<keyword evidence="6" id="KW-1185">Reference proteome</keyword>
<feature type="compositionally biased region" description="Polar residues" evidence="3">
    <location>
        <begin position="321"/>
        <end position="361"/>
    </location>
</feature>
<dbReference type="InterPro" id="IPR008271">
    <property type="entry name" value="Ser/Thr_kinase_AS"/>
</dbReference>
<dbReference type="STRING" id="1051891.A0A0C3QAL2"/>
<keyword evidence="1" id="KW-0547">Nucleotide-binding</keyword>
<keyword evidence="2" id="KW-0067">ATP-binding</keyword>
<evidence type="ECO:0000256" key="2">
    <source>
        <dbReference type="ARBA" id="ARBA00022840"/>
    </source>
</evidence>
<organism evidence="5 6">
    <name type="scientific">Tulasnella calospora MUT 4182</name>
    <dbReference type="NCBI Taxonomy" id="1051891"/>
    <lineage>
        <taxon>Eukaryota</taxon>
        <taxon>Fungi</taxon>
        <taxon>Dikarya</taxon>
        <taxon>Basidiomycota</taxon>
        <taxon>Agaricomycotina</taxon>
        <taxon>Agaricomycetes</taxon>
        <taxon>Cantharellales</taxon>
        <taxon>Tulasnellaceae</taxon>
        <taxon>Tulasnella</taxon>
    </lineage>
</organism>
<dbReference type="PROSITE" id="PS50011">
    <property type="entry name" value="PROTEIN_KINASE_DOM"/>
    <property type="match status" value="1"/>
</dbReference>
<evidence type="ECO:0000313" key="5">
    <source>
        <dbReference type="EMBL" id="KIO21931.1"/>
    </source>
</evidence>
<dbReference type="SMART" id="SM00220">
    <property type="entry name" value="S_TKc"/>
    <property type="match status" value="1"/>
</dbReference>
<gene>
    <name evidence="5" type="ORF">M407DRAFT_28488</name>
</gene>
<dbReference type="EMBL" id="KN823123">
    <property type="protein sequence ID" value="KIO21931.1"/>
    <property type="molecule type" value="Genomic_DNA"/>
</dbReference>
<evidence type="ECO:0000313" key="6">
    <source>
        <dbReference type="Proteomes" id="UP000054248"/>
    </source>
</evidence>